<organism evidence="2 3">
    <name type="scientific">Azospirillum thermophilum</name>
    <dbReference type="NCBI Taxonomy" id="2202148"/>
    <lineage>
        <taxon>Bacteria</taxon>
        <taxon>Pseudomonadati</taxon>
        <taxon>Pseudomonadota</taxon>
        <taxon>Alphaproteobacteria</taxon>
        <taxon>Rhodospirillales</taxon>
        <taxon>Azospirillaceae</taxon>
        <taxon>Azospirillum</taxon>
    </lineage>
</organism>
<accession>A0A2S2CMQ0</accession>
<keyword evidence="1" id="KW-0472">Membrane</keyword>
<feature type="transmembrane region" description="Helical" evidence="1">
    <location>
        <begin position="6"/>
        <end position="27"/>
    </location>
</feature>
<reference evidence="3" key="1">
    <citation type="submission" date="2018-05" db="EMBL/GenBank/DDBJ databases">
        <title>Azospirillum thermophila sp. nov., a novel isolated from hot spring.</title>
        <authorList>
            <person name="Zhao Z."/>
        </authorList>
    </citation>
    <scope>NUCLEOTIDE SEQUENCE [LARGE SCALE GENOMIC DNA]</scope>
    <source>
        <strain evidence="3">CFH 70021</strain>
    </source>
</reference>
<dbReference type="Proteomes" id="UP000245629">
    <property type="component" value="Chromosome 1"/>
</dbReference>
<protein>
    <submittedName>
        <fullName evidence="2">Uncharacterized protein</fullName>
    </submittedName>
</protein>
<keyword evidence="3" id="KW-1185">Reference proteome</keyword>
<evidence type="ECO:0000313" key="3">
    <source>
        <dbReference type="Proteomes" id="UP000245629"/>
    </source>
</evidence>
<feature type="transmembrane region" description="Helical" evidence="1">
    <location>
        <begin position="111"/>
        <end position="130"/>
    </location>
</feature>
<keyword evidence="1" id="KW-1133">Transmembrane helix</keyword>
<feature type="transmembrane region" description="Helical" evidence="1">
    <location>
        <begin position="39"/>
        <end position="65"/>
    </location>
</feature>
<gene>
    <name evidence="2" type="ORF">DEW08_00120</name>
</gene>
<keyword evidence="1" id="KW-0812">Transmembrane</keyword>
<sequence length="163" mass="18180">MRTVLRPVVTVLALLYFLVDALVYWVIRPFAAWIGRRRVFALFAAWVSGLGPYPTLALFLVPLIVLEPAKPVGAWLVGTGRPVEGALVIAVAELLKVTLVERLFRLGRDKLMTIPAFAWVHVRLVAWLGWLKGLPPWLAVVAAARRVKQAARTLALVVRQWVT</sequence>
<dbReference type="OrthoDB" id="7356231at2"/>
<dbReference type="AlphaFoldDB" id="A0A2S2CMQ0"/>
<evidence type="ECO:0000256" key="1">
    <source>
        <dbReference type="SAM" id="Phobius"/>
    </source>
</evidence>
<evidence type="ECO:0000313" key="2">
    <source>
        <dbReference type="EMBL" id="AWK85793.1"/>
    </source>
</evidence>
<dbReference type="KEGG" id="azz:DEW08_00120"/>
<dbReference type="EMBL" id="CP029352">
    <property type="protein sequence ID" value="AWK85793.1"/>
    <property type="molecule type" value="Genomic_DNA"/>
</dbReference>
<name>A0A2S2CMQ0_9PROT</name>
<proteinExistence type="predicted"/>